<feature type="domain" description="Helitron helicase-like" evidence="2">
    <location>
        <begin position="460"/>
        <end position="688"/>
    </location>
</feature>
<evidence type="ECO:0000256" key="1">
    <source>
        <dbReference type="SAM" id="MobiDB-lite"/>
    </source>
</evidence>
<feature type="region of interest" description="Disordered" evidence="1">
    <location>
        <begin position="1"/>
        <end position="29"/>
    </location>
</feature>
<name>A0AAD5VK60_9AGAR</name>
<evidence type="ECO:0000313" key="5">
    <source>
        <dbReference type="Proteomes" id="UP001213000"/>
    </source>
</evidence>
<feature type="compositionally biased region" description="Polar residues" evidence="1">
    <location>
        <begin position="7"/>
        <end position="20"/>
    </location>
</feature>
<accession>A0AAD5VK60</accession>
<evidence type="ECO:0000259" key="2">
    <source>
        <dbReference type="Pfam" id="PF14214"/>
    </source>
</evidence>
<gene>
    <name evidence="4" type="ORF">NP233_g9577</name>
</gene>
<dbReference type="AlphaFoldDB" id="A0AAD5VK60"/>
<feature type="region of interest" description="Disordered" evidence="1">
    <location>
        <begin position="738"/>
        <end position="781"/>
    </location>
</feature>
<feature type="region of interest" description="Disordered" evidence="1">
    <location>
        <begin position="997"/>
        <end position="1031"/>
    </location>
</feature>
<dbReference type="InterPro" id="IPR025476">
    <property type="entry name" value="Helitron_helicase-like"/>
</dbReference>
<comment type="caution">
    <text evidence="4">The sequence shown here is derived from an EMBL/GenBank/DDBJ whole genome shotgun (WGS) entry which is preliminary data.</text>
</comment>
<dbReference type="InterPro" id="IPR046700">
    <property type="entry name" value="DUF6570"/>
</dbReference>
<dbReference type="Pfam" id="PF14214">
    <property type="entry name" value="Helitron_like_N"/>
    <property type="match status" value="1"/>
</dbReference>
<keyword evidence="5" id="KW-1185">Reference proteome</keyword>
<evidence type="ECO:0000259" key="3">
    <source>
        <dbReference type="Pfam" id="PF20209"/>
    </source>
</evidence>
<feature type="domain" description="DUF6570" evidence="3">
    <location>
        <begin position="176"/>
        <end position="304"/>
    </location>
</feature>
<evidence type="ECO:0000313" key="4">
    <source>
        <dbReference type="EMBL" id="KAJ3562430.1"/>
    </source>
</evidence>
<sequence length="1031" mass="116858">MAKKLWMSSNSSNWTGNSQRYEARRQEHHAQKVKLAQEETEKRRARIEDWPQLVPLQCVHECLTNYQNGTIWKEPSVCAVCGQYQASAVPVIVNNAGDCHFQDTDTPKSHQQVKLELRCLNAKLPYDDPRFKSDFEYGSAIIDGLVLKRQGITEVSKTSVTVLICADCWSCVSSCKVPRLALANHMYRGVLPPEFCDLTWVEEMVCALYRNTAHITRLYGSSDPGQPTVLHGNTCAHEMNVISTATVLPRTPADINDMLSIVFIGAKKPDSKSLKHIFRVRKQKICDFLDWLRVNNTLYSNIPIVAELKDLYPDDDVLPGIDGQILHDQESSPEKLFDEETAGFQPHPAALLKENPAAEAGLLPEPVIMIEKMGVSDPESDRVPGRVFTAAALRNLAADLSEEAGNEVAKPDLVIRRSSTLVCEYKNPKLMPGMFPTLFPYGIGGLEDPERGVPVSFQHHVRYLLNIKDKSFRYHFSFVFVALNILQRRTSHLHTHFRCKKSNFDDVARKLVEVSPKVLLELSERLQKEKCLPSHMSREQQEAMALVRQLETISAHIPGSQASKILIRNQIRNYFGYFGLPHLFLTFNPSPVNSPVFMVMCGDSSIDLFSQFPVLPPARERALMLAKDPVAAANFFEFAIRSMFEYLLGWDYENGASSEGGGIFGRVEAFAGTSEFTERGCLHGHFLVWLARGLNPTDIHERLESNPDYQTQFFKFWESIIHHHLPDIDVEIGPSYDPRLERPPVPPHPDLLDSVRTEKRKPIMVPSGDRPQPAETFQEHGSRADLDERAPRNIEEVQAILDEWDSVFVTEVKKCGETLQRHECRAVCHKYGNEGRCRFLFPHEIVDASFYDPETKSIVLLCRDGNVNYFNPYVLVFCRHNHDIKCILSGKSAKAAMFYITDYITKMDIKTYEVLSLMSKVVAQVAECSVQSPIEGARRLLHKCLSQFTRRQQIHAQQAVRYLQGFGDEILSHETTPMLSAILMSFVREKYRNILLSPAPSEDNSPTQHHSDHDDDGDNLPEETNLAIRTS</sequence>
<proteinExistence type="predicted"/>
<feature type="compositionally biased region" description="Basic and acidic residues" evidence="1">
    <location>
        <begin position="750"/>
        <end position="761"/>
    </location>
</feature>
<evidence type="ECO:0008006" key="6">
    <source>
        <dbReference type="Google" id="ProtNLM"/>
    </source>
</evidence>
<dbReference type="EMBL" id="JANIEX010000870">
    <property type="protein sequence ID" value="KAJ3562430.1"/>
    <property type="molecule type" value="Genomic_DNA"/>
</dbReference>
<organism evidence="4 5">
    <name type="scientific">Leucocoprinus birnbaumii</name>
    <dbReference type="NCBI Taxonomy" id="56174"/>
    <lineage>
        <taxon>Eukaryota</taxon>
        <taxon>Fungi</taxon>
        <taxon>Dikarya</taxon>
        <taxon>Basidiomycota</taxon>
        <taxon>Agaricomycotina</taxon>
        <taxon>Agaricomycetes</taxon>
        <taxon>Agaricomycetidae</taxon>
        <taxon>Agaricales</taxon>
        <taxon>Agaricineae</taxon>
        <taxon>Agaricaceae</taxon>
        <taxon>Leucocoprinus</taxon>
    </lineage>
</organism>
<protein>
    <recommendedName>
        <fullName evidence="6">Helitron helicase-like domain-containing protein</fullName>
    </recommendedName>
</protein>
<dbReference type="Proteomes" id="UP001213000">
    <property type="component" value="Unassembled WGS sequence"/>
</dbReference>
<reference evidence="4" key="1">
    <citation type="submission" date="2022-07" db="EMBL/GenBank/DDBJ databases">
        <title>Genome Sequence of Leucocoprinus birnbaumii.</title>
        <authorList>
            <person name="Buettner E."/>
        </authorList>
    </citation>
    <scope>NUCLEOTIDE SEQUENCE</scope>
    <source>
        <strain evidence="4">VT141</strain>
    </source>
</reference>
<dbReference type="Pfam" id="PF20209">
    <property type="entry name" value="DUF6570"/>
    <property type="match status" value="1"/>
</dbReference>